<dbReference type="InterPro" id="IPR051157">
    <property type="entry name" value="PDH/Transketolase"/>
</dbReference>
<dbReference type="EC" id="2.2.1.1" evidence="11"/>
<dbReference type="Pfam" id="PF00456">
    <property type="entry name" value="Transketolase_N"/>
    <property type="match status" value="1"/>
</dbReference>
<dbReference type="KEGG" id="aram:KAR29_04135"/>
<dbReference type="PANTHER" id="PTHR43825:SF1">
    <property type="entry name" value="TRANSKETOLASE-LIKE PYRIMIDINE-BINDING DOMAIN-CONTAINING PROTEIN"/>
    <property type="match status" value="1"/>
</dbReference>
<dbReference type="Pfam" id="PF02779">
    <property type="entry name" value="Transket_pyr"/>
    <property type="match status" value="1"/>
</dbReference>
<dbReference type="InterPro" id="IPR005474">
    <property type="entry name" value="Transketolase_N"/>
</dbReference>
<comment type="cofactor">
    <cofactor evidence="3">
        <name>thiamine diphosphate</name>
        <dbReference type="ChEBI" id="CHEBI:58937"/>
    </cofactor>
</comment>
<dbReference type="GO" id="GO:0005737">
    <property type="term" value="C:cytoplasm"/>
    <property type="evidence" value="ECO:0007669"/>
    <property type="project" value="UniProtKB-ARBA"/>
</dbReference>
<dbReference type="InterPro" id="IPR005475">
    <property type="entry name" value="Transketolase-like_Pyr-bd"/>
</dbReference>
<dbReference type="NCBIfam" id="NF004556">
    <property type="entry name" value="PRK05899.2-2"/>
    <property type="match status" value="1"/>
</dbReference>
<evidence type="ECO:0000256" key="4">
    <source>
        <dbReference type="ARBA" id="ARBA00007131"/>
    </source>
</evidence>
<dbReference type="GO" id="GO:0004802">
    <property type="term" value="F:transketolase activity"/>
    <property type="evidence" value="ECO:0007669"/>
    <property type="project" value="UniProtKB-EC"/>
</dbReference>
<name>A0A9Q7ASD4_9BACT</name>
<dbReference type="InterPro" id="IPR033248">
    <property type="entry name" value="Transketolase_C"/>
</dbReference>
<evidence type="ECO:0000256" key="1">
    <source>
        <dbReference type="ARBA" id="ARBA00001936"/>
    </source>
</evidence>
<dbReference type="SUPFAM" id="SSF52518">
    <property type="entry name" value="Thiamin diphosphate-binding fold (THDP-binding)"/>
    <property type="match status" value="2"/>
</dbReference>
<evidence type="ECO:0000256" key="3">
    <source>
        <dbReference type="ARBA" id="ARBA00001964"/>
    </source>
</evidence>
<sequence length="645" mass="68982">MAFKKIALSNRPAGPLDDDTLKILRDGATTCRRWAVTMTTLAESGHPAGSLSSLEMALMTYAVADLTPDNASHLDRDYVVVSHGHTSPGVYSALAWLGFFDPQEAVAHFRQVGSPYQGHVERDLPGIDWGTGNLGQGLSAAVGFALAQRARGHSGRVFALMGDGEQVKGQNAEARRIAVKEGLSAVTVLIDMNGIQISGTTESVMAADIEALWKIDGWQVLHCDGHDIQALFDVLVEAGRSDRPSVVLCRTVMGRGVSFMEGIADYHGKTVSGDLYARAMAELGGDDQELEPLRQRRRDERPDGRNLTRYPIYLDTGEPRVYGPEKATDNRSAFGTALTDVGRLNEGVAGRTPLLVFDCDLAGSVKVDGFAAACPRSFVETGIQEHATATVAGAASAAGVVALWADFGVFGLSEAYNQQRLNDINDANVKLVLTHVGLDVGEDGKTHQAIDYIGLLRNTFGWKLVVPADPNQTDRATRWALSSWGNTCLAMGRSKLPVVTDEEGRPFFGSSYRFRYGALDVVRPGTDLTLLACGHMIHRALAAREILAGRGLSARVCHAATPLHIDIADLVEASSTGAVVTVEDHNVNSGLGSIVAMSLMQLGRPIRFQPLGVTRYGESGASDDVFAAMGLDVDAIARAAVDCLR</sequence>
<dbReference type="AlphaFoldDB" id="A0A9Q7ASD4"/>
<keyword evidence="8" id="KW-0460">Magnesium</keyword>
<evidence type="ECO:0000313" key="12">
    <source>
        <dbReference type="Proteomes" id="UP000671879"/>
    </source>
</evidence>
<keyword evidence="6 11" id="KW-0808">Transferase</keyword>
<keyword evidence="9" id="KW-0786">Thiamine pyrophosphate</keyword>
<evidence type="ECO:0000256" key="5">
    <source>
        <dbReference type="ARBA" id="ARBA00011738"/>
    </source>
</evidence>
<comment type="cofactor">
    <cofactor evidence="1">
        <name>Mn(2+)</name>
        <dbReference type="ChEBI" id="CHEBI:29035"/>
    </cofactor>
</comment>
<dbReference type="PROSITE" id="PS00801">
    <property type="entry name" value="TRANSKETOLASE_1"/>
    <property type="match status" value="1"/>
</dbReference>
<feature type="domain" description="Transketolase-like pyrimidine-binding" evidence="10">
    <location>
        <begin position="328"/>
        <end position="498"/>
    </location>
</feature>
<dbReference type="GO" id="GO:0046872">
    <property type="term" value="F:metal ion binding"/>
    <property type="evidence" value="ECO:0007669"/>
    <property type="project" value="UniProtKB-KW"/>
</dbReference>
<dbReference type="EMBL" id="CP072943">
    <property type="protein sequence ID" value="QTX33096.1"/>
    <property type="molecule type" value="Genomic_DNA"/>
</dbReference>
<dbReference type="PANTHER" id="PTHR43825">
    <property type="entry name" value="PYRUVATE DEHYDROGENASE E1 COMPONENT"/>
    <property type="match status" value="1"/>
</dbReference>
<dbReference type="GO" id="GO:0019682">
    <property type="term" value="P:glyceraldehyde-3-phosphate metabolic process"/>
    <property type="evidence" value="ECO:0007669"/>
    <property type="project" value="UniProtKB-ARBA"/>
</dbReference>
<keyword evidence="12" id="KW-1185">Reference proteome</keyword>
<dbReference type="CDD" id="cd07033">
    <property type="entry name" value="TPP_PYR_DXS_TK_like"/>
    <property type="match status" value="1"/>
</dbReference>
<proteinExistence type="inferred from homology"/>
<gene>
    <name evidence="11" type="ORF">KAR29_04135</name>
</gene>
<evidence type="ECO:0000259" key="10">
    <source>
        <dbReference type="SMART" id="SM00861"/>
    </source>
</evidence>
<dbReference type="Proteomes" id="UP000671879">
    <property type="component" value="Chromosome"/>
</dbReference>
<dbReference type="InterPro" id="IPR029061">
    <property type="entry name" value="THDP-binding"/>
</dbReference>
<comment type="similarity">
    <text evidence="4">Belongs to the transketolase family.</text>
</comment>
<dbReference type="Pfam" id="PF02780">
    <property type="entry name" value="Transketolase_C"/>
    <property type="match status" value="1"/>
</dbReference>
<dbReference type="SUPFAM" id="SSF52922">
    <property type="entry name" value="TK C-terminal domain-like"/>
    <property type="match status" value="1"/>
</dbReference>
<dbReference type="Gene3D" id="3.40.50.920">
    <property type="match status" value="1"/>
</dbReference>
<evidence type="ECO:0000256" key="7">
    <source>
        <dbReference type="ARBA" id="ARBA00022723"/>
    </source>
</evidence>
<evidence type="ECO:0000256" key="9">
    <source>
        <dbReference type="ARBA" id="ARBA00023052"/>
    </source>
</evidence>
<evidence type="ECO:0000313" key="11">
    <source>
        <dbReference type="EMBL" id="QTX33096.1"/>
    </source>
</evidence>
<evidence type="ECO:0000256" key="6">
    <source>
        <dbReference type="ARBA" id="ARBA00022679"/>
    </source>
</evidence>
<dbReference type="InterPro" id="IPR009014">
    <property type="entry name" value="Transketo_C/PFOR_II"/>
</dbReference>
<organism evidence="11 12">
    <name type="scientific">Aminithiophilus ramosus</name>
    <dbReference type="NCBI Taxonomy" id="3029084"/>
    <lineage>
        <taxon>Bacteria</taxon>
        <taxon>Thermotogati</taxon>
        <taxon>Synergistota</taxon>
        <taxon>Synergistia</taxon>
        <taxon>Synergistales</taxon>
        <taxon>Aminithiophilaceae</taxon>
        <taxon>Aminithiophilus</taxon>
    </lineage>
</organism>
<comment type="subunit">
    <text evidence="5">Homodimer.</text>
</comment>
<protein>
    <submittedName>
        <fullName evidence="11">Transketolase</fullName>
        <ecNumber evidence="11">2.2.1.1</ecNumber>
    </submittedName>
</protein>
<dbReference type="InterPro" id="IPR049557">
    <property type="entry name" value="Transketolase_CS"/>
</dbReference>
<comment type="cofactor">
    <cofactor evidence="2">
        <name>Mg(2+)</name>
        <dbReference type="ChEBI" id="CHEBI:18420"/>
    </cofactor>
</comment>
<dbReference type="Gene3D" id="3.40.50.970">
    <property type="match status" value="2"/>
</dbReference>
<reference evidence="12" key="1">
    <citation type="submission" date="2021-04" db="EMBL/GenBank/DDBJ databases">
        <title>A novel Synergistetes isolate from a pyrite-forming mixed culture.</title>
        <authorList>
            <person name="Bunk B."/>
            <person name="Sproer C."/>
            <person name="Spring S."/>
            <person name="Pester M."/>
        </authorList>
    </citation>
    <scope>NUCLEOTIDE SEQUENCE [LARGE SCALE GENOMIC DNA]</scope>
    <source>
        <strain evidence="12">J.5.4.2-T.3.5.2</strain>
    </source>
</reference>
<dbReference type="SMART" id="SM00861">
    <property type="entry name" value="Transket_pyr"/>
    <property type="match status" value="1"/>
</dbReference>
<evidence type="ECO:0000256" key="2">
    <source>
        <dbReference type="ARBA" id="ARBA00001946"/>
    </source>
</evidence>
<accession>A0A9Q7ASD4</accession>
<dbReference type="RefSeq" id="WP_274374370.1">
    <property type="nucleotide sequence ID" value="NZ_CP072943.1"/>
</dbReference>
<evidence type="ECO:0000256" key="8">
    <source>
        <dbReference type="ARBA" id="ARBA00022842"/>
    </source>
</evidence>
<keyword evidence="7" id="KW-0479">Metal-binding</keyword>